<name>T1KJG5_TETUR</name>
<evidence type="ECO:0000313" key="2">
    <source>
        <dbReference type="EnsemblMetazoa" id="tetur134g00020.1"/>
    </source>
</evidence>
<keyword evidence="1" id="KW-0812">Transmembrane</keyword>
<feature type="transmembrane region" description="Helical" evidence="1">
    <location>
        <begin position="20"/>
        <end position="44"/>
    </location>
</feature>
<sequence length="95" mass="10710">MEIINHQRSLLLITLQPSSPITLINLINWTGFWIILSLIPGSLLRNACPQRSLIKPCSCQEKSKGFDILCEGLFIATYKPSINPINFPQSFGFFT</sequence>
<organism evidence="2 3">
    <name type="scientific">Tetranychus urticae</name>
    <name type="common">Two-spotted spider mite</name>
    <dbReference type="NCBI Taxonomy" id="32264"/>
    <lineage>
        <taxon>Eukaryota</taxon>
        <taxon>Metazoa</taxon>
        <taxon>Ecdysozoa</taxon>
        <taxon>Arthropoda</taxon>
        <taxon>Chelicerata</taxon>
        <taxon>Arachnida</taxon>
        <taxon>Acari</taxon>
        <taxon>Acariformes</taxon>
        <taxon>Trombidiformes</taxon>
        <taxon>Prostigmata</taxon>
        <taxon>Eleutherengona</taxon>
        <taxon>Raphignathae</taxon>
        <taxon>Tetranychoidea</taxon>
        <taxon>Tetranychidae</taxon>
        <taxon>Tetranychus</taxon>
    </lineage>
</organism>
<protein>
    <submittedName>
        <fullName evidence="2">Uncharacterized protein</fullName>
    </submittedName>
</protein>
<keyword evidence="3" id="KW-1185">Reference proteome</keyword>
<proteinExistence type="predicted"/>
<dbReference type="EnsemblMetazoa" id="tetur134g00020.1">
    <property type="protein sequence ID" value="tetur134g00020.1"/>
    <property type="gene ID" value="tetur134g00020"/>
</dbReference>
<reference evidence="3" key="1">
    <citation type="submission" date="2011-08" db="EMBL/GenBank/DDBJ databases">
        <authorList>
            <person name="Rombauts S."/>
        </authorList>
    </citation>
    <scope>NUCLEOTIDE SEQUENCE</scope>
    <source>
        <strain evidence="3">London</strain>
    </source>
</reference>
<keyword evidence="1" id="KW-1133">Transmembrane helix</keyword>
<accession>T1KJG5</accession>
<evidence type="ECO:0000313" key="3">
    <source>
        <dbReference type="Proteomes" id="UP000015104"/>
    </source>
</evidence>
<reference evidence="2" key="2">
    <citation type="submission" date="2015-06" db="UniProtKB">
        <authorList>
            <consortium name="EnsemblMetazoa"/>
        </authorList>
    </citation>
    <scope>IDENTIFICATION</scope>
</reference>
<evidence type="ECO:0000256" key="1">
    <source>
        <dbReference type="SAM" id="Phobius"/>
    </source>
</evidence>
<keyword evidence="1" id="KW-0472">Membrane</keyword>
<dbReference type="Proteomes" id="UP000015104">
    <property type="component" value="Unassembled WGS sequence"/>
</dbReference>
<dbReference type="HOGENOM" id="CLU_2375510_0_0_1"/>
<dbReference type="EMBL" id="CAEY01000143">
    <property type="status" value="NOT_ANNOTATED_CDS"/>
    <property type="molecule type" value="Genomic_DNA"/>
</dbReference>
<dbReference type="AlphaFoldDB" id="T1KJG5"/>